<dbReference type="InterPro" id="IPR001806">
    <property type="entry name" value="Small_GTPase"/>
</dbReference>
<dbReference type="SUPFAM" id="SSF52540">
    <property type="entry name" value="P-loop containing nucleoside triphosphate hydrolases"/>
    <property type="match status" value="1"/>
</dbReference>
<dbReference type="InterPro" id="IPR050227">
    <property type="entry name" value="Rab"/>
</dbReference>
<feature type="non-terminal residue" evidence="4">
    <location>
        <position position="1"/>
    </location>
</feature>
<evidence type="ECO:0000313" key="5">
    <source>
        <dbReference type="Proteomes" id="UP001529510"/>
    </source>
</evidence>
<dbReference type="Proteomes" id="UP001529510">
    <property type="component" value="Unassembled WGS sequence"/>
</dbReference>
<name>A0ABD0REE5_CIRMR</name>
<feature type="region of interest" description="Disordered" evidence="3">
    <location>
        <begin position="49"/>
        <end position="69"/>
    </location>
</feature>
<proteinExistence type="predicted"/>
<feature type="compositionally biased region" description="Basic and acidic residues" evidence="3">
    <location>
        <begin position="50"/>
        <end position="69"/>
    </location>
</feature>
<dbReference type="Pfam" id="PF00071">
    <property type="entry name" value="Ras"/>
    <property type="match status" value="1"/>
</dbReference>
<gene>
    <name evidence="4" type="ORF">M9458_009758</name>
</gene>
<dbReference type="AlphaFoldDB" id="A0ABD0REE5"/>
<dbReference type="PROSITE" id="PS51419">
    <property type="entry name" value="RAB"/>
    <property type="match status" value="1"/>
</dbReference>
<reference evidence="4 5" key="1">
    <citation type="submission" date="2024-05" db="EMBL/GenBank/DDBJ databases">
        <title>Genome sequencing and assembly of Indian major carp, Cirrhinus mrigala (Hamilton, 1822).</title>
        <authorList>
            <person name="Mohindra V."/>
            <person name="Chowdhury L.M."/>
            <person name="Lal K."/>
            <person name="Jena J.K."/>
        </authorList>
    </citation>
    <scope>NUCLEOTIDE SEQUENCE [LARGE SCALE GENOMIC DNA]</scope>
    <source>
        <strain evidence="4">CM1030</strain>
        <tissue evidence="4">Blood</tissue>
    </source>
</reference>
<dbReference type="PANTHER" id="PTHR47977">
    <property type="entry name" value="RAS-RELATED PROTEIN RAB"/>
    <property type="match status" value="1"/>
</dbReference>
<dbReference type="Gene3D" id="3.40.50.300">
    <property type="entry name" value="P-loop containing nucleotide triphosphate hydrolases"/>
    <property type="match status" value="1"/>
</dbReference>
<accession>A0ABD0REE5</accession>
<keyword evidence="2" id="KW-0342">GTP-binding</keyword>
<feature type="non-terminal residue" evidence="4">
    <location>
        <position position="69"/>
    </location>
</feature>
<keyword evidence="1" id="KW-0547">Nucleotide-binding</keyword>
<evidence type="ECO:0000256" key="1">
    <source>
        <dbReference type="ARBA" id="ARBA00022741"/>
    </source>
</evidence>
<organism evidence="4 5">
    <name type="scientific">Cirrhinus mrigala</name>
    <name type="common">Mrigala</name>
    <dbReference type="NCBI Taxonomy" id="683832"/>
    <lineage>
        <taxon>Eukaryota</taxon>
        <taxon>Metazoa</taxon>
        <taxon>Chordata</taxon>
        <taxon>Craniata</taxon>
        <taxon>Vertebrata</taxon>
        <taxon>Euteleostomi</taxon>
        <taxon>Actinopterygii</taxon>
        <taxon>Neopterygii</taxon>
        <taxon>Teleostei</taxon>
        <taxon>Ostariophysi</taxon>
        <taxon>Cypriniformes</taxon>
        <taxon>Cyprinidae</taxon>
        <taxon>Labeoninae</taxon>
        <taxon>Labeonini</taxon>
        <taxon>Cirrhinus</taxon>
    </lineage>
</organism>
<evidence type="ECO:0000256" key="3">
    <source>
        <dbReference type="SAM" id="MobiDB-lite"/>
    </source>
</evidence>
<dbReference type="PROSITE" id="PS51421">
    <property type="entry name" value="RAS"/>
    <property type="match status" value="1"/>
</dbReference>
<dbReference type="GO" id="GO:0005525">
    <property type="term" value="F:GTP binding"/>
    <property type="evidence" value="ECO:0007669"/>
    <property type="project" value="UniProtKB-KW"/>
</dbReference>
<protein>
    <submittedName>
        <fullName evidence="4">Uncharacterized protein</fullName>
    </submittedName>
</protein>
<dbReference type="InterPro" id="IPR027417">
    <property type="entry name" value="P-loop_NTPase"/>
</dbReference>
<dbReference type="SMART" id="SM00175">
    <property type="entry name" value="RAB"/>
    <property type="match status" value="1"/>
</dbReference>
<evidence type="ECO:0000313" key="4">
    <source>
        <dbReference type="EMBL" id="KAL0196186.1"/>
    </source>
</evidence>
<comment type="caution">
    <text evidence="4">The sequence shown here is derived from an EMBL/GenBank/DDBJ whole genome shotgun (WGS) entry which is preliminary data.</text>
</comment>
<dbReference type="EMBL" id="JAMKFB020000004">
    <property type="protein sequence ID" value="KAL0196186.1"/>
    <property type="molecule type" value="Genomic_DNA"/>
</dbReference>
<evidence type="ECO:0000256" key="2">
    <source>
        <dbReference type="ARBA" id="ARBA00023134"/>
    </source>
</evidence>
<sequence length="69" mass="7885">ITKQFFRKADGVVVIYDITMEDSFRSVRPWLVSIQEAVGDPIPVMLLGNKSDKENEREVQTKEADMLAE</sequence>
<keyword evidence="5" id="KW-1185">Reference proteome</keyword>